<evidence type="ECO:0000313" key="2">
    <source>
        <dbReference type="EMBL" id="KAJ8964702.1"/>
    </source>
</evidence>
<dbReference type="GO" id="GO:0006886">
    <property type="term" value="P:intracellular protein transport"/>
    <property type="evidence" value="ECO:0007669"/>
    <property type="project" value="InterPro"/>
</dbReference>
<dbReference type="EMBL" id="JANEYF010001323">
    <property type="protein sequence ID" value="KAJ8964702.1"/>
    <property type="molecule type" value="Genomic_DNA"/>
</dbReference>
<dbReference type="GO" id="GO:0070971">
    <property type="term" value="C:endoplasmic reticulum exit site"/>
    <property type="evidence" value="ECO:0007669"/>
    <property type="project" value="TreeGrafter"/>
</dbReference>
<dbReference type="Proteomes" id="UP001162156">
    <property type="component" value="Unassembled WGS sequence"/>
</dbReference>
<dbReference type="PANTHER" id="PTHR13803:SF4">
    <property type="entry name" value="SECRETORY 24CD, ISOFORM C"/>
    <property type="match status" value="1"/>
</dbReference>
<dbReference type="GO" id="GO:0030127">
    <property type="term" value="C:COPII vesicle coat"/>
    <property type="evidence" value="ECO:0007669"/>
    <property type="project" value="InterPro"/>
</dbReference>
<proteinExistence type="predicted"/>
<sequence length="99" mass="10980">MMASECNGKLLVFHSSLPTAEAPGKLKNRDDRKLLGTEKERTVLTPQNQVYNQLGQDCVTAGCSVDLFIFNNAYIDLATIGQVSRLSGGEIFKYTYFQV</sequence>
<protein>
    <recommendedName>
        <fullName evidence="1">Sec23/Sec24 trunk domain-containing protein</fullName>
    </recommendedName>
</protein>
<dbReference type="GO" id="GO:0008270">
    <property type="term" value="F:zinc ion binding"/>
    <property type="evidence" value="ECO:0007669"/>
    <property type="project" value="TreeGrafter"/>
</dbReference>
<dbReference type="InterPro" id="IPR036465">
    <property type="entry name" value="vWFA_dom_sf"/>
</dbReference>
<dbReference type="GO" id="GO:0000149">
    <property type="term" value="F:SNARE binding"/>
    <property type="evidence" value="ECO:0007669"/>
    <property type="project" value="TreeGrafter"/>
</dbReference>
<dbReference type="Pfam" id="PF04811">
    <property type="entry name" value="Sec23_trunk"/>
    <property type="match status" value="1"/>
</dbReference>
<gene>
    <name evidence="2" type="ORF">NQ314_004694</name>
</gene>
<name>A0AAV8ZLY4_9CUCU</name>
<dbReference type="PANTHER" id="PTHR13803">
    <property type="entry name" value="SEC24-RELATED PROTEIN"/>
    <property type="match status" value="1"/>
</dbReference>
<evidence type="ECO:0000313" key="3">
    <source>
        <dbReference type="Proteomes" id="UP001162156"/>
    </source>
</evidence>
<feature type="domain" description="Sec23/Sec24 trunk" evidence="1">
    <location>
        <begin position="2"/>
        <end position="98"/>
    </location>
</feature>
<comment type="caution">
    <text evidence="2">The sequence shown here is derived from an EMBL/GenBank/DDBJ whole genome shotgun (WGS) entry which is preliminary data.</text>
</comment>
<dbReference type="GO" id="GO:0090110">
    <property type="term" value="P:COPII-coated vesicle cargo loading"/>
    <property type="evidence" value="ECO:0007669"/>
    <property type="project" value="TreeGrafter"/>
</dbReference>
<organism evidence="2 3">
    <name type="scientific">Rhamnusium bicolor</name>
    <dbReference type="NCBI Taxonomy" id="1586634"/>
    <lineage>
        <taxon>Eukaryota</taxon>
        <taxon>Metazoa</taxon>
        <taxon>Ecdysozoa</taxon>
        <taxon>Arthropoda</taxon>
        <taxon>Hexapoda</taxon>
        <taxon>Insecta</taxon>
        <taxon>Pterygota</taxon>
        <taxon>Neoptera</taxon>
        <taxon>Endopterygota</taxon>
        <taxon>Coleoptera</taxon>
        <taxon>Polyphaga</taxon>
        <taxon>Cucujiformia</taxon>
        <taxon>Chrysomeloidea</taxon>
        <taxon>Cerambycidae</taxon>
        <taxon>Lepturinae</taxon>
        <taxon>Rhagiini</taxon>
        <taxon>Rhamnusium</taxon>
    </lineage>
</organism>
<dbReference type="SUPFAM" id="SSF53300">
    <property type="entry name" value="vWA-like"/>
    <property type="match status" value="1"/>
</dbReference>
<keyword evidence="3" id="KW-1185">Reference proteome</keyword>
<accession>A0AAV8ZLY4</accession>
<dbReference type="AlphaFoldDB" id="A0AAV8ZLY4"/>
<dbReference type="Gene3D" id="3.40.50.410">
    <property type="entry name" value="von Willebrand factor, type A domain"/>
    <property type="match status" value="1"/>
</dbReference>
<dbReference type="InterPro" id="IPR050550">
    <property type="entry name" value="SEC23_SEC24_subfamily"/>
</dbReference>
<dbReference type="InterPro" id="IPR006896">
    <property type="entry name" value="Sec23/24_trunk_dom"/>
</dbReference>
<reference evidence="2" key="1">
    <citation type="journal article" date="2023" name="Insect Mol. Biol.">
        <title>Genome sequencing provides insights into the evolution of gene families encoding plant cell wall-degrading enzymes in longhorned beetles.</title>
        <authorList>
            <person name="Shin N.R."/>
            <person name="Okamura Y."/>
            <person name="Kirsch R."/>
            <person name="Pauchet Y."/>
        </authorList>
    </citation>
    <scope>NUCLEOTIDE SEQUENCE</scope>
    <source>
        <strain evidence="2">RBIC_L_NR</strain>
    </source>
</reference>
<evidence type="ECO:0000259" key="1">
    <source>
        <dbReference type="Pfam" id="PF04811"/>
    </source>
</evidence>